<dbReference type="EMBL" id="QKWP01001496">
    <property type="protein sequence ID" value="RIB08546.1"/>
    <property type="molecule type" value="Genomic_DNA"/>
</dbReference>
<dbReference type="AlphaFoldDB" id="A0A397UN42"/>
<proteinExistence type="predicted"/>
<protein>
    <submittedName>
        <fullName evidence="1">Uncharacterized protein</fullName>
    </submittedName>
</protein>
<comment type="caution">
    <text evidence="1">The sequence shown here is derived from an EMBL/GenBank/DDBJ whole genome shotgun (WGS) entry which is preliminary data.</text>
</comment>
<evidence type="ECO:0000313" key="1">
    <source>
        <dbReference type="EMBL" id="RIB08546.1"/>
    </source>
</evidence>
<name>A0A397UN42_9GLOM</name>
<keyword evidence="2" id="KW-1185">Reference proteome</keyword>
<gene>
    <name evidence="1" type="ORF">C2G38_2045059</name>
</gene>
<accession>A0A397UN42</accession>
<evidence type="ECO:0000313" key="2">
    <source>
        <dbReference type="Proteomes" id="UP000266673"/>
    </source>
</evidence>
<dbReference type="Proteomes" id="UP000266673">
    <property type="component" value="Unassembled WGS sequence"/>
</dbReference>
<sequence length="131" mass="15264">MSYTYQTVLTNLLNATNRDIEITIPTYDPTVELRTQVSAAYMTMQQLIRQGKREQSLALAYFVGQLLEEMPTSNPERTLCKNILSIHYYTAVVRTYYIFKKWGTNQISRTTFLNLGMITKLKFADYKNLID</sequence>
<organism evidence="1 2">
    <name type="scientific">Gigaspora rosea</name>
    <dbReference type="NCBI Taxonomy" id="44941"/>
    <lineage>
        <taxon>Eukaryota</taxon>
        <taxon>Fungi</taxon>
        <taxon>Fungi incertae sedis</taxon>
        <taxon>Mucoromycota</taxon>
        <taxon>Glomeromycotina</taxon>
        <taxon>Glomeromycetes</taxon>
        <taxon>Diversisporales</taxon>
        <taxon>Gigasporaceae</taxon>
        <taxon>Gigaspora</taxon>
    </lineage>
</organism>
<reference evidence="1 2" key="1">
    <citation type="submission" date="2018-06" db="EMBL/GenBank/DDBJ databases">
        <title>Comparative genomics reveals the genomic features of Rhizophagus irregularis, R. cerebriforme, R. diaphanum and Gigaspora rosea, and their symbiotic lifestyle signature.</title>
        <authorList>
            <person name="Morin E."/>
            <person name="San Clemente H."/>
            <person name="Chen E.C.H."/>
            <person name="De La Providencia I."/>
            <person name="Hainaut M."/>
            <person name="Kuo A."/>
            <person name="Kohler A."/>
            <person name="Murat C."/>
            <person name="Tang N."/>
            <person name="Roy S."/>
            <person name="Loubradou J."/>
            <person name="Henrissat B."/>
            <person name="Grigoriev I.V."/>
            <person name="Corradi N."/>
            <person name="Roux C."/>
            <person name="Martin F.M."/>
        </authorList>
    </citation>
    <scope>NUCLEOTIDE SEQUENCE [LARGE SCALE GENOMIC DNA]</scope>
    <source>
        <strain evidence="1 2">DAOM 194757</strain>
    </source>
</reference>